<accession>A0A3D4V9W9</accession>
<dbReference type="OMA" id="MKLDSMY"/>
<dbReference type="InterPro" id="IPR002871">
    <property type="entry name" value="NIF_FeS_clus_asmbl_NifU_N"/>
</dbReference>
<evidence type="ECO:0000259" key="2">
    <source>
        <dbReference type="Pfam" id="PF01592"/>
    </source>
</evidence>
<reference evidence="3 4" key="1">
    <citation type="journal article" date="2018" name="Nat. Biotechnol.">
        <title>A standardized bacterial taxonomy based on genome phylogeny substantially revises the tree of life.</title>
        <authorList>
            <person name="Parks D.H."/>
            <person name="Chuvochina M."/>
            <person name="Waite D.W."/>
            <person name="Rinke C."/>
            <person name="Skarshewski A."/>
            <person name="Chaumeil P.A."/>
            <person name="Hugenholtz P."/>
        </authorList>
    </citation>
    <scope>NUCLEOTIDE SEQUENCE [LARGE SCALE GENOMIC DNA]</scope>
    <source>
        <strain evidence="3">UBA8844</strain>
    </source>
</reference>
<comment type="similarity">
    <text evidence="1">Belongs to the NifU family.</text>
</comment>
<dbReference type="GO" id="GO:0016226">
    <property type="term" value="P:iron-sulfur cluster assembly"/>
    <property type="evidence" value="ECO:0007669"/>
    <property type="project" value="InterPro"/>
</dbReference>
<evidence type="ECO:0000256" key="1">
    <source>
        <dbReference type="ARBA" id="ARBA00006420"/>
    </source>
</evidence>
<dbReference type="Gene3D" id="3.90.1010.10">
    <property type="match status" value="1"/>
</dbReference>
<dbReference type="EMBL" id="DPIY01000010">
    <property type="protein sequence ID" value="HCT57920.1"/>
    <property type="molecule type" value="Genomic_DNA"/>
</dbReference>
<dbReference type="GO" id="GO:0005506">
    <property type="term" value="F:iron ion binding"/>
    <property type="evidence" value="ECO:0007669"/>
    <property type="project" value="InterPro"/>
</dbReference>
<dbReference type="GO" id="GO:0051536">
    <property type="term" value="F:iron-sulfur cluster binding"/>
    <property type="evidence" value="ECO:0007669"/>
    <property type="project" value="InterPro"/>
</dbReference>
<sequence length="160" mass="17127">MSDLQELYQSVILDHNRKPRNFGELTEANREADGKNPLCGDEVHVALVVEDDVIRDVKFTGHGCAISKASASLMTAAVKGKSRAEAEALFQRFHALVLGQDANGGKDLGQLVVFSGVSRFPVRVKCASLAWHTLKAALERAPDTSAETPVAASNAPISTE</sequence>
<evidence type="ECO:0000313" key="3">
    <source>
        <dbReference type="EMBL" id="HCT57920.1"/>
    </source>
</evidence>
<dbReference type="CDD" id="cd06664">
    <property type="entry name" value="IscU_like"/>
    <property type="match status" value="1"/>
</dbReference>
<organism evidence="3 4">
    <name type="scientific">Gemmatimonas aurantiaca</name>
    <dbReference type="NCBI Taxonomy" id="173480"/>
    <lineage>
        <taxon>Bacteria</taxon>
        <taxon>Pseudomonadati</taxon>
        <taxon>Gemmatimonadota</taxon>
        <taxon>Gemmatimonadia</taxon>
        <taxon>Gemmatimonadales</taxon>
        <taxon>Gemmatimonadaceae</taxon>
        <taxon>Gemmatimonas</taxon>
    </lineage>
</organism>
<dbReference type="Proteomes" id="UP000264071">
    <property type="component" value="Unassembled WGS sequence"/>
</dbReference>
<proteinExistence type="inferred from homology"/>
<dbReference type="NCBIfam" id="TIGR01994">
    <property type="entry name" value="SUF_scaf_2"/>
    <property type="match status" value="1"/>
</dbReference>
<dbReference type="Pfam" id="PF01592">
    <property type="entry name" value="NifU_N"/>
    <property type="match status" value="1"/>
</dbReference>
<comment type="caution">
    <text evidence="3">The sequence shown here is derived from an EMBL/GenBank/DDBJ whole genome shotgun (WGS) entry which is preliminary data.</text>
</comment>
<name>A0A3D4V9W9_9BACT</name>
<dbReference type="AlphaFoldDB" id="A0A3D4V9W9"/>
<feature type="domain" description="NIF system FeS cluster assembly NifU N-terminal" evidence="2">
    <location>
        <begin position="8"/>
        <end position="126"/>
    </location>
</feature>
<dbReference type="FunFam" id="3.90.1010.10:FF:000002">
    <property type="entry name" value="Iron-sulfur cluster assembly scaffold protein NifU"/>
    <property type="match status" value="1"/>
</dbReference>
<gene>
    <name evidence="3" type="ORF">DGD08_12020</name>
</gene>
<dbReference type="SUPFAM" id="SSF82649">
    <property type="entry name" value="SufE/NifU"/>
    <property type="match status" value="1"/>
</dbReference>
<protein>
    <submittedName>
        <fullName evidence="3">SUF system NifU family Fe-S cluster assembly protein</fullName>
    </submittedName>
</protein>
<evidence type="ECO:0000313" key="4">
    <source>
        <dbReference type="Proteomes" id="UP000264071"/>
    </source>
</evidence>
<dbReference type="PANTHER" id="PTHR10093">
    <property type="entry name" value="IRON-SULFUR CLUSTER ASSEMBLY ENZYME NIFU HOMOLOG"/>
    <property type="match status" value="1"/>
</dbReference>